<dbReference type="EMBL" id="JBHULK010000002">
    <property type="protein sequence ID" value="MFD2534506.1"/>
    <property type="molecule type" value="Genomic_DNA"/>
</dbReference>
<evidence type="ECO:0000313" key="2">
    <source>
        <dbReference type="Proteomes" id="UP001597441"/>
    </source>
</evidence>
<dbReference type="RefSeq" id="WP_388015218.1">
    <property type="nucleotide sequence ID" value="NZ_JBHUDT010000002.1"/>
</dbReference>
<proteinExistence type="predicted"/>
<dbReference type="Proteomes" id="UP001597441">
    <property type="component" value="Unassembled WGS sequence"/>
</dbReference>
<sequence length="508" mass="58256">MGNLIKQSKIIYLFLTVSFISLASCSKNEVIAKQEVEETDLVFESFILEKKNNPYLKEDVVFNIDNGSISGTLKTYFFNSIPTFTTNAQSVKIDNLEQVSASSTVDFRTPITYSLKSESGATKTYTVNISWDDALAHIYIETEGAAPIVSKDDYLNAKLTIDGQSKYEDRVFEFSENARIKGRGNSTWAWPKKPFKIKLDSKETLVSHKDALSRLLPEKDWVLLADYQDGVHLLNNVAFTIGRMLDMPFTNTIIPVELTLNGNYLGVYGLTEQLEIKTNRVNVGKDGLLLELDQYYDEDWQFRSANYNLPVMVKDPDLDTQAELDAIKSEWNTFEALVASNDFPNNNYLDFIDGESIAKYFIVNMLTSNQEINHPKSTYLHKTATGKYTMGPLWDFDWAYGFEGSSRHFSNPNKDLFWTDAKAGTTFFKKLMLTDPKIKVLIKEHWLDFTSNHLDDLMDYIDEHAFIIKGAKARNLNMWNNGLVTDELIMKQWLQNRVLYINNYINNF</sequence>
<keyword evidence="2" id="KW-1185">Reference proteome</keyword>
<name>A0ABW5JQK7_9FLAO</name>
<gene>
    <name evidence="1" type="ORF">ACFSQS_05260</name>
</gene>
<dbReference type="Pfam" id="PF08757">
    <property type="entry name" value="CotH"/>
    <property type="match status" value="1"/>
</dbReference>
<evidence type="ECO:0000313" key="1">
    <source>
        <dbReference type="EMBL" id="MFD2534506.1"/>
    </source>
</evidence>
<dbReference type="GO" id="GO:0016301">
    <property type="term" value="F:kinase activity"/>
    <property type="evidence" value="ECO:0007669"/>
    <property type="project" value="UniProtKB-KW"/>
</dbReference>
<organism evidence="1 2">
    <name type="scientific">Gelatiniphilus marinus</name>
    <dbReference type="NCBI Taxonomy" id="1759464"/>
    <lineage>
        <taxon>Bacteria</taxon>
        <taxon>Pseudomonadati</taxon>
        <taxon>Bacteroidota</taxon>
        <taxon>Flavobacteriia</taxon>
        <taxon>Flavobacteriales</taxon>
        <taxon>Flavobacteriaceae</taxon>
        <taxon>Gelatiniphilus</taxon>
    </lineage>
</organism>
<dbReference type="InterPro" id="IPR014867">
    <property type="entry name" value="Spore_coat_CotH_CotH2/3/7"/>
</dbReference>
<reference evidence="2" key="1">
    <citation type="journal article" date="2019" name="Int. J. Syst. Evol. Microbiol.">
        <title>The Global Catalogue of Microorganisms (GCM) 10K type strain sequencing project: providing services to taxonomists for standard genome sequencing and annotation.</title>
        <authorList>
            <consortium name="The Broad Institute Genomics Platform"/>
            <consortium name="The Broad Institute Genome Sequencing Center for Infectious Disease"/>
            <person name="Wu L."/>
            <person name="Ma J."/>
        </authorList>
    </citation>
    <scope>NUCLEOTIDE SEQUENCE [LARGE SCALE GENOMIC DNA]</scope>
    <source>
        <strain evidence="2">KCTC 42903</strain>
    </source>
</reference>
<dbReference type="PROSITE" id="PS51257">
    <property type="entry name" value="PROKAR_LIPOPROTEIN"/>
    <property type="match status" value="1"/>
</dbReference>
<keyword evidence="1" id="KW-0418">Kinase</keyword>
<comment type="caution">
    <text evidence="1">The sequence shown here is derived from an EMBL/GenBank/DDBJ whole genome shotgun (WGS) entry which is preliminary data.</text>
</comment>
<accession>A0ABW5JQK7</accession>
<protein>
    <submittedName>
        <fullName evidence="1">CotH kinase family protein</fullName>
    </submittedName>
</protein>
<keyword evidence="1" id="KW-0808">Transferase</keyword>